<sequence>MILRRRSQSMIGERLGEHTDFGSVTILFNRLGGLQVLLPGEGTEWCYVRPLAGHAIVNLGDAMVKFTNGLLRSNIHRVVSPPGEQAGETRYSLVYFARPEDDVVLKRLESPVIPPLAEGDEEEEINAKDWIIRRALKKRVGNFKEEEWERNQWTERISARSRI</sequence>
<name>A0AAD9YWN2_9LECA</name>
<evidence type="ECO:0000256" key="1">
    <source>
        <dbReference type="ARBA" id="ARBA00008056"/>
    </source>
</evidence>
<dbReference type="EMBL" id="JASNWA010000011">
    <property type="protein sequence ID" value="KAK3167329.1"/>
    <property type="molecule type" value="Genomic_DNA"/>
</dbReference>
<accession>A0AAD9YWN2</accession>
<dbReference type="Proteomes" id="UP001276659">
    <property type="component" value="Unassembled WGS sequence"/>
</dbReference>
<dbReference type="InterPro" id="IPR005123">
    <property type="entry name" value="Oxoglu/Fe-dep_dioxygenase_dom"/>
</dbReference>
<feature type="domain" description="Fe2OG dioxygenase" evidence="2">
    <location>
        <begin position="1"/>
        <end position="99"/>
    </location>
</feature>
<keyword evidence="4" id="KW-1185">Reference proteome</keyword>
<dbReference type="InterPro" id="IPR050231">
    <property type="entry name" value="Iron_ascorbate_oxido_reductase"/>
</dbReference>
<organism evidence="3 4">
    <name type="scientific">Lepraria neglecta</name>
    <dbReference type="NCBI Taxonomy" id="209136"/>
    <lineage>
        <taxon>Eukaryota</taxon>
        <taxon>Fungi</taxon>
        <taxon>Dikarya</taxon>
        <taxon>Ascomycota</taxon>
        <taxon>Pezizomycotina</taxon>
        <taxon>Lecanoromycetes</taxon>
        <taxon>OSLEUM clade</taxon>
        <taxon>Lecanoromycetidae</taxon>
        <taxon>Lecanorales</taxon>
        <taxon>Lecanorineae</taxon>
        <taxon>Stereocaulaceae</taxon>
        <taxon>Lepraria</taxon>
    </lineage>
</organism>
<dbReference type="PROSITE" id="PS51471">
    <property type="entry name" value="FE2OG_OXY"/>
    <property type="match status" value="1"/>
</dbReference>
<dbReference type="Pfam" id="PF03171">
    <property type="entry name" value="2OG-FeII_Oxy"/>
    <property type="match status" value="1"/>
</dbReference>
<dbReference type="InterPro" id="IPR044861">
    <property type="entry name" value="IPNS-like_FE2OG_OXY"/>
</dbReference>
<reference evidence="3" key="1">
    <citation type="submission" date="2022-11" db="EMBL/GenBank/DDBJ databases">
        <title>Chromosomal genome sequence assembly and mating type (MAT) locus characterization of the leprose asexual lichenized fungus Lepraria neglecta (Nyl.) Erichsen.</title>
        <authorList>
            <person name="Allen J.L."/>
            <person name="Pfeffer B."/>
        </authorList>
    </citation>
    <scope>NUCLEOTIDE SEQUENCE</scope>
    <source>
        <strain evidence="3">Allen 5258</strain>
    </source>
</reference>
<comment type="similarity">
    <text evidence="1">Belongs to the iron/ascorbate-dependent oxidoreductase family.</text>
</comment>
<dbReference type="SUPFAM" id="SSF51197">
    <property type="entry name" value="Clavaminate synthase-like"/>
    <property type="match status" value="1"/>
</dbReference>
<protein>
    <recommendedName>
        <fullName evidence="2">Fe2OG dioxygenase domain-containing protein</fullName>
    </recommendedName>
</protein>
<evidence type="ECO:0000313" key="4">
    <source>
        <dbReference type="Proteomes" id="UP001276659"/>
    </source>
</evidence>
<dbReference type="PANTHER" id="PTHR47990">
    <property type="entry name" value="2-OXOGLUTARATE (2OG) AND FE(II)-DEPENDENT OXYGENASE SUPERFAMILY PROTEIN-RELATED"/>
    <property type="match status" value="1"/>
</dbReference>
<proteinExistence type="inferred from homology"/>
<comment type="caution">
    <text evidence="3">The sequence shown here is derived from an EMBL/GenBank/DDBJ whole genome shotgun (WGS) entry which is preliminary data.</text>
</comment>
<dbReference type="Gene3D" id="2.60.120.330">
    <property type="entry name" value="B-lactam Antibiotic, Isopenicillin N Synthase, Chain"/>
    <property type="match status" value="1"/>
</dbReference>
<gene>
    <name evidence="3" type="ORF">OEA41_010456</name>
</gene>
<dbReference type="InterPro" id="IPR027443">
    <property type="entry name" value="IPNS-like_sf"/>
</dbReference>
<evidence type="ECO:0000259" key="2">
    <source>
        <dbReference type="PROSITE" id="PS51471"/>
    </source>
</evidence>
<dbReference type="AlphaFoldDB" id="A0AAD9YWN2"/>
<evidence type="ECO:0000313" key="3">
    <source>
        <dbReference type="EMBL" id="KAK3167329.1"/>
    </source>
</evidence>